<keyword evidence="3" id="KW-1185">Reference proteome</keyword>
<feature type="region of interest" description="Disordered" evidence="1">
    <location>
        <begin position="45"/>
        <end position="91"/>
    </location>
</feature>
<gene>
    <name evidence="2" type="ORF">INF26_05790</name>
</gene>
<proteinExistence type="predicted"/>
<dbReference type="Proteomes" id="UP001194273">
    <property type="component" value="Unassembled WGS sequence"/>
</dbReference>
<evidence type="ECO:0000256" key="1">
    <source>
        <dbReference type="SAM" id="MobiDB-lite"/>
    </source>
</evidence>
<sequence>MGELARGFDCLRFLVGPSASRERGELVENRRSNKPLLINLWPTQGTQQKIPVAEKNEEKKRKENKAKRAQNESETAKSNPNHIEKYQLNSM</sequence>
<feature type="compositionally biased region" description="Polar residues" evidence="1">
    <location>
        <begin position="76"/>
        <end position="91"/>
    </location>
</feature>
<comment type="caution">
    <text evidence="2">The sequence shown here is derived from an EMBL/GenBank/DDBJ whole genome shotgun (WGS) entry which is preliminary data.</text>
</comment>
<accession>A0ABR9QTF7</accession>
<evidence type="ECO:0000313" key="3">
    <source>
        <dbReference type="Proteomes" id="UP001194273"/>
    </source>
</evidence>
<name>A0ABR9QTF7_9ACTN</name>
<evidence type="ECO:0000313" key="2">
    <source>
        <dbReference type="EMBL" id="MBE5024366.1"/>
    </source>
</evidence>
<protein>
    <submittedName>
        <fullName evidence="2">Uncharacterized protein</fullName>
    </submittedName>
</protein>
<dbReference type="RefSeq" id="WP_193529831.1">
    <property type="nucleotide sequence ID" value="NZ_JADCJZ010000002.1"/>
</dbReference>
<feature type="compositionally biased region" description="Basic and acidic residues" evidence="1">
    <location>
        <begin position="52"/>
        <end position="61"/>
    </location>
</feature>
<reference evidence="2 3" key="1">
    <citation type="submission" date="2020-10" db="EMBL/GenBank/DDBJ databases">
        <title>ChiBAC.</title>
        <authorList>
            <person name="Zenner C."/>
            <person name="Hitch T.C.A."/>
            <person name="Clavel T."/>
        </authorList>
    </citation>
    <scope>NUCLEOTIDE SEQUENCE [LARGE SCALE GENOMIC DNA]</scope>
    <source>
        <strain evidence="2 3">DSM 107455</strain>
    </source>
</reference>
<organism evidence="2 3">
    <name type="scientific">Thermophilibacter gallinarum</name>
    <dbReference type="NCBI Taxonomy" id="2779357"/>
    <lineage>
        <taxon>Bacteria</taxon>
        <taxon>Bacillati</taxon>
        <taxon>Actinomycetota</taxon>
        <taxon>Coriobacteriia</taxon>
        <taxon>Coriobacteriales</taxon>
        <taxon>Atopobiaceae</taxon>
        <taxon>Thermophilibacter</taxon>
    </lineage>
</organism>
<dbReference type="EMBL" id="JADCJZ010000002">
    <property type="protein sequence ID" value="MBE5024366.1"/>
    <property type="molecule type" value="Genomic_DNA"/>
</dbReference>